<protein>
    <submittedName>
        <fullName evidence="3">Lysophospholipase L1-like esterase</fullName>
    </submittedName>
</protein>
<evidence type="ECO:0000313" key="4">
    <source>
        <dbReference type="Proteomes" id="UP000253426"/>
    </source>
</evidence>
<dbReference type="AlphaFoldDB" id="A0A366HLX5"/>
<dbReference type="PANTHER" id="PTHR30383">
    <property type="entry name" value="THIOESTERASE 1/PROTEASE 1/LYSOPHOSPHOLIPASE L1"/>
    <property type="match status" value="1"/>
</dbReference>
<dbReference type="CDD" id="cd01834">
    <property type="entry name" value="SGNH_hydrolase_like_2"/>
    <property type="match status" value="1"/>
</dbReference>
<evidence type="ECO:0000259" key="2">
    <source>
        <dbReference type="Pfam" id="PF13472"/>
    </source>
</evidence>
<organism evidence="3 4">
    <name type="scientific">Roseimicrobium gellanilyticum</name>
    <dbReference type="NCBI Taxonomy" id="748857"/>
    <lineage>
        <taxon>Bacteria</taxon>
        <taxon>Pseudomonadati</taxon>
        <taxon>Verrucomicrobiota</taxon>
        <taxon>Verrucomicrobiia</taxon>
        <taxon>Verrucomicrobiales</taxon>
        <taxon>Verrucomicrobiaceae</taxon>
        <taxon>Roseimicrobium</taxon>
    </lineage>
</organism>
<dbReference type="OrthoDB" id="181305at2"/>
<evidence type="ECO:0000256" key="1">
    <source>
        <dbReference type="SAM" id="SignalP"/>
    </source>
</evidence>
<comment type="caution">
    <text evidence="3">The sequence shown here is derived from an EMBL/GenBank/DDBJ whole genome shotgun (WGS) entry which is preliminary data.</text>
</comment>
<dbReference type="InterPro" id="IPR013830">
    <property type="entry name" value="SGNH_hydro"/>
</dbReference>
<dbReference type="Pfam" id="PF13472">
    <property type="entry name" value="Lipase_GDSL_2"/>
    <property type="match status" value="1"/>
</dbReference>
<feature type="chain" id="PRO_5017009083" evidence="1">
    <location>
        <begin position="22"/>
        <end position="318"/>
    </location>
</feature>
<dbReference type="RefSeq" id="WP_113959396.1">
    <property type="nucleotide sequence ID" value="NZ_QNRR01000005.1"/>
</dbReference>
<feature type="signal peptide" evidence="1">
    <location>
        <begin position="1"/>
        <end position="21"/>
    </location>
</feature>
<dbReference type="Proteomes" id="UP000253426">
    <property type="component" value="Unassembled WGS sequence"/>
</dbReference>
<dbReference type="InterPro" id="IPR051532">
    <property type="entry name" value="Ester_Hydrolysis_Enzymes"/>
</dbReference>
<keyword evidence="4" id="KW-1185">Reference proteome</keyword>
<sequence>MKSALLRLSFALVLFGTTATATSQTTPPTRAFEFKDGDRVVILGGTIVEREQHYGFLETALTLAVGQKQISVRNLGWSGDTVFGHARSYFGPPTEGLERLGKHLETLKPTVLIACYGADLPFEGLIKMPEFISGYRNLLELVRSKNPHVRVIVVAPPPLENLGSPLPDQTEANAKLEDVRNALKEFAGKQGAFFVDGFELMGGAKKERPEHPITENGIHYAEAGYQQWAAKMIEGLGLPKQDPAGPAATQLRRDVIKKDSLFFNRWRPANETYLYGFRKHEQGQNAAEVEQFDALVAAEDKKIQEQKLKILQALPQLP</sequence>
<reference evidence="3 4" key="1">
    <citation type="submission" date="2018-06" db="EMBL/GenBank/DDBJ databases">
        <title>Genomic Encyclopedia of Type Strains, Phase IV (KMG-IV): sequencing the most valuable type-strain genomes for metagenomic binning, comparative biology and taxonomic classification.</title>
        <authorList>
            <person name="Goeker M."/>
        </authorList>
    </citation>
    <scope>NUCLEOTIDE SEQUENCE [LARGE SCALE GENOMIC DNA]</scope>
    <source>
        <strain evidence="3 4">DSM 25532</strain>
    </source>
</reference>
<proteinExistence type="predicted"/>
<dbReference type="InterPro" id="IPR036514">
    <property type="entry name" value="SGNH_hydro_sf"/>
</dbReference>
<keyword evidence="1" id="KW-0732">Signal</keyword>
<dbReference type="Gene3D" id="3.40.50.1110">
    <property type="entry name" value="SGNH hydrolase"/>
    <property type="match status" value="1"/>
</dbReference>
<gene>
    <name evidence="3" type="ORF">DES53_105338</name>
</gene>
<accession>A0A366HLX5</accession>
<dbReference type="EMBL" id="QNRR01000005">
    <property type="protein sequence ID" value="RBP43939.1"/>
    <property type="molecule type" value="Genomic_DNA"/>
</dbReference>
<dbReference type="SUPFAM" id="SSF52266">
    <property type="entry name" value="SGNH hydrolase"/>
    <property type="match status" value="1"/>
</dbReference>
<name>A0A366HLX5_9BACT</name>
<evidence type="ECO:0000313" key="3">
    <source>
        <dbReference type="EMBL" id="RBP43939.1"/>
    </source>
</evidence>
<dbReference type="GO" id="GO:0016788">
    <property type="term" value="F:hydrolase activity, acting on ester bonds"/>
    <property type="evidence" value="ECO:0007669"/>
    <property type="project" value="UniProtKB-ARBA"/>
</dbReference>
<feature type="domain" description="SGNH hydrolase-type esterase" evidence="2">
    <location>
        <begin position="69"/>
        <end position="226"/>
    </location>
</feature>